<evidence type="ECO:0000256" key="3">
    <source>
        <dbReference type="ARBA" id="ARBA00022763"/>
    </source>
</evidence>
<organism evidence="8 9">
    <name type="scientific">Kribbella ginsengisoli</name>
    <dbReference type="NCBI Taxonomy" id="363865"/>
    <lineage>
        <taxon>Bacteria</taxon>
        <taxon>Bacillati</taxon>
        <taxon>Actinomycetota</taxon>
        <taxon>Actinomycetes</taxon>
        <taxon>Propionibacteriales</taxon>
        <taxon>Kribbellaceae</taxon>
        <taxon>Kribbella</taxon>
    </lineage>
</organism>
<dbReference type="InterPro" id="IPR011335">
    <property type="entry name" value="Restrct_endonuc-II-like"/>
</dbReference>
<name>A0ABP6YZE6_9ACTN</name>
<keyword evidence="2 8" id="KW-0255">Endonuclease</keyword>
<evidence type="ECO:0000256" key="1">
    <source>
        <dbReference type="ARBA" id="ARBA00022722"/>
    </source>
</evidence>
<dbReference type="Pfam" id="PF03852">
    <property type="entry name" value="Vsr"/>
    <property type="match status" value="1"/>
</dbReference>
<dbReference type="NCBIfam" id="TIGR00632">
    <property type="entry name" value="vsr"/>
    <property type="match status" value="1"/>
</dbReference>
<keyword evidence="3" id="KW-0227">DNA damage</keyword>
<evidence type="ECO:0000313" key="9">
    <source>
        <dbReference type="Proteomes" id="UP001501222"/>
    </source>
</evidence>
<dbReference type="Proteomes" id="UP001501222">
    <property type="component" value="Unassembled WGS sequence"/>
</dbReference>
<sequence length="164" mass="19014">MEKSRASEETTDDRVDVPARSRTSLVTSAQVSARMSRQARRDTKPEIELRRRLHRLGYRYRVNRPLPGLPRRRADITFGRNRLVVFVDGCFWHGCPAHGTSPRNNGAWWAEKLRKNVERDRDTDNRLKQAGWRVIRIWEHEDPETAVVQVVEALTTGRGSGDRT</sequence>
<proteinExistence type="inferred from homology"/>
<comment type="caution">
    <text evidence="8">The sequence shown here is derived from an EMBL/GenBank/DDBJ whole genome shotgun (WGS) entry which is preliminary data.</text>
</comment>
<evidence type="ECO:0000256" key="6">
    <source>
        <dbReference type="ARBA" id="ARBA00029466"/>
    </source>
</evidence>
<evidence type="ECO:0000256" key="4">
    <source>
        <dbReference type="ARBA" id="ARBA00022801"/>
    </source>
</evidence>
<feature type="compositionally biased region" description="Polar residues" evidence="7">
    <location>
        <begin position="21"/>
        <end position="35"/>
    </location>
</feature>
<gene>
    <name evidence="8" type="ORF">GCM10022235_77690</name>
</gene>
<dbReference type="InterPro" id="IPR004603">
    <property type="entry name" value="DNA_mismatch_endonuc_vsr"/>
</dbReference>
<protein>
    <submittedName>
        <fullName evidence="8">Very short patch repair endonuclease</fullName>
    </submittedName>
</protein>
<keyword evidence="9" id="KW-1185">Reference proteome</keyword>
<dbReference type="EMBL" id="BAABAA010000018">
    <property type="protein sequence ID" value="GAA3594912.1"/>
    <property type="molecule type" value="Genomic_DNA"/>
</dbReference>
<dbReference type="GO" id="GO:0004519">
    <property type="term" value="F:endonuclease activity"/>
    <property type="evidence" value="ECO:0007669"/>
    <property type="project" value="UniProtKB-KW"/>
</dbReference>
<evidence type="ECO:0000256" key="2">
    <source>
        <dbReference type="ARBA" id="ARBA00022759"/>
    </source>
</evidence>
<comment type="similarity">
    <text evidence="6">Belongs to the Vsr family.</text>
</comment>
<keyword evidence="5" id="KW-0234">DNA repair</keyword>
<reference evidence="9" key="1">
    <citation type="journal article" date="2019" name="Int. J. Syst. Evol. Microbiol.">
        <title>The Global Catalogue of Microorganisms (GCM) 10K type strain sequencing project: providing services to taxonomists for standard genome sequencing and annotation.</title>
        <authorList>
            <consortium name="The Broad Institute Genomics Platform"/>
            <consortium name="The Broad Institute Genome Sequencing Center for Infectious Disease"/>
            <person name="Wu L."/>
            <person name="Ma J."/>
        </authorList>
    </citation>
    <scope>NUCLEOTIDE SEQUENCE [LARGE SCALE GENOMIC DNA]</scope>
    <source>
        <strain evidence="9">JCM 16928</strain>
    </source>
</reference>
<dbReference type="CDD" id="cd00221">
    <property type="entry name" value="Vsr"/>
    <property type="match status" value="1"/>
</dbReference>
<evidence type="ECO:0000256" key="5">
    <source>
        <dbReference type="ARBA" id="ARBA00023204"/>
    </source>
</evidence>
<feature type="region of interest" description="Disordered" evidence="7">
    <location>
        <begin position="1"/>
        <end position="42"/>
    </location>
</feature>
<dbReference type="SUPFAM" id="SSF52980">
    <property type="entry name" value="Restriction endonuclease-like"/>
    <property type="match status" value="1"/>
</dbReference>
<keyword evidence="4" id="KW-0378">Hydrolase</keyword>
<dbReference type="Gene3D" id="3.40.960.10">
    <property type="entry name" value="VSR Endonuclease"/>
    <property type="match status" value="1"/>
</dbReference>
<accession>A0ABP6YZE6</accession>
<feature type="compositionally biased region" description="Basic and acidic residues" evidence="7">
    <location>
        <begin position="1"/>
        <end position="19"/>
    </location>
</feature>
<evidence type="ECO:0000313" key="8">
    <source>
        <dbReference type="EMBL" id="GAA3594912.1"/>
    </source>
</evidence>
<dbReference type="RefSeq" id="WP_344849228.1">
    <property type="nucleotide sequence ID" value="NZ_BAABAA010000018.1"/>
</dbReference>
<keyword evidence="1" id="KW-0540">Nuclease</keyword>
<evidence type="ECO:0000256" key="7">
    <source>
        <dbReference type="SAM" id="MobiDB-lite"/>
    </source>
</evidence>